<proteinExistence type="predicted"/>
<name>A0ABS6TSY6_STRHA</name>
<dbReference type="Proteomes" id="UP000735541">
    <property type="component" value="Unassembled WGS sequence"/>
</dbReference>
<evidence type="ECO:0000313" key="2">
    <source>
        <dbReference type="Proteomes" id="UP000735541"/>
    </source>
</evidence>
<organism evidence="1 2">
    <name type="scientific">Streptomyces halstedii</name>
    <dbReference type="NCBI Taxonomy" id="1944"/>
    <lineage>
        <taxon>Bacteria</taxon>
        <taxon>Bacillati</taxon>
        <taxon>Actinomycetota</taxon>
        <taxon>Actinomycetes</taxon>
        <taxon>Kitasatosporales</taxon>
        <taxon>Streptomycetaceae</taxon>
        <taxon>Streptomyces</taxon>
    </lineage>
</organism>
<protein>
    <submittedName>
        <fullName evidence="1">Uncharacterized protein</fullName>
    </submittedName>
</protein>
<evidence type="ECO:0000313" key="1">
    <source>
        <dbReference type="EMBL" id="MBV7671395.1"/>
    </source>
</evidence>
<gene>
    <name evidence="1" type="ORF">STHAL_18255</name>
</gene>
<accession>A0ABS6TSY6</accession>
<dbReference type="EMBL" id="JAHUVW010000001">
    <property type="protein sequence ID" value="MBV7671395.1"/>
    <property type="molecule type" value="Genomic_DNA"/>
</dbReference>
<reference evidence="1 2" key="1">
    <citation type="submission" date="2021-07" db="EMBL/GenBank/DDBJ databases">
        <title>Sequencing Streptomyces halstedii LGO-A4 genome an citrus endophytic actinomycete.</title>
        <authorList>
            <person name="Samborskyy M."/>
            <person name="Scott N."/>
            <person name="Deglau R."/>
            <person name="Dickens S."/>
            <person name="Oliveira L.G."/>
        </authorList>
    </citation>
    <scope>NUCLEOTIDE SEQUENCE [LARGE SCALE GENOMIC DNA]</scope>
    <source>
        <strain evidence="1 2">LGO-A4</strain>
    </source>
</reference>
<sequence length="84" mass="9291">MSDLRALLDAVLDAIDVPYPATTADDEAYRTVLDRRLSLAVVVARAALAESPADYGWDAAYLRRKLAEHPPTGYEHYADTEANR</sequence>
<dbReference type="RefSeq" id="WP_228869993.1">
    <property type="nucleotide sequence ID" value="NZ_JAHUVW010000001.1"/>
</dbReference>
<keyword evidence="2" id="KW-1185">Reference proteome</keyword>
<comment type="caution">
    <text evidence="1">The sequence shown here is derived from an EMBL/GenBank/DDBJ whole genome shotgun (WGS) entry which is preliminary data.</text>
</comment>